<gene>
    <name evidence="3" type="ORF">F2Z09_15130</name>
    <name evidence="2" type="ORF">F2Z22_12485</name>
</gene>
<evidence type="ECO:0000313" key="3">
    <source>
        <dbReference type="EMBL" id="KAA5254752.1"/>
    </source>
</evidence>
<dbReference type="EMBL" id="VWAG01000032">
    <property type="protein sequence ID" value="KAA5254752.1"/>
    <property type="molecule type" value="Genomic_DNA"/>
</dbReference>
<keyword evidence="5" id="KW-1185">Reference proteome</keyword>
<dbReference type="Proteomes" id="UP000421791">
    <property type="component" value="Unassembled WGS sequence"/>
</dbReference>
<dbReference type="RefSeq" id="WP_007757667.1">
    <property type="nucleotide sequence ID" value="NZ_CATXTD010000039.1"/>
</dbReference>
<name>A0A7J4YN17_9BACE</name>
<dbReference type="EMBL" id="VWAK01000019">
    <property type="protein sequence ID" value="KAA5229789.1"/>
    <property type="molecule type" value="Genomic_DNA"/>
</dbReference>
<dbReference type="InterPro" id="IPR041627">
    <property type="entry name" value="AAA_lid_6"/>
</dbReference>
<evidence type="ECO:0000313" key="2">
    <source>
        <dbReference type="EMBL" id="KAA5229789.1"/>
    </source>
</evidence>
<evidence type="ECO:0000313" key="5">
    <source>
        <dbReference type="Proteomes" id="UP000440198"/>
    </source>
</evidence>
<dbReference type="AlphaFoldDB" id="A0A7J4YN17"/>
<sequence length="61" mass="7078">MKRLINKAIVNKDHNFGNARWVRNIFEKTLEIQANCLAMDGHISNKSLTTITEYNIMNKTN</sequence>
<accession>A0A7J4YN17</accession>
<comment type="caution">
    <text evidence="2">The sequence shown here is derived from an EMBL/GenBank/DDBJ whole genome shotgun (WGS) entry which is preliminary data.</text>
</comment>
<dbReference type="GeneID" id="92986810"/>
<evidence type="ECO:0000259" key="1">
    <source>
        <dbReference type="Pfam" id="PF17866"/>
    </source>
</evidence>
<protein>
    <recommendedName>
        <fullName evidence="1">CbbX AAA lid domain-containing protein</fullName>
    </recommendedName>
</protein>
<dbReference type="Gene3D" id="1.10.8.60">
    <property type="match status" value="1"/>
</dbReference>
<reference evidence="4 5" key="1">
    <citation type="journal article" date="2019" name="Nat. Med.">
        <title>A library of human gut bacterial isolates paired with longitudinal multiomics data enables mechanistic microbiome research.</title>
        <authorList>
            <person name="Poyet M."/>
            <person name="Groussin M."/>
            <person name="Gibbons S.M."/>
            <person name="Avila-Pacheco J."/>
            <person name="Jiang X."/>
            <person name="Kearney S.M."/>
            <person name="Perrotta A.R."/>
            <person name="Berdy B."/>
            <person name="Zhao S."/>
            <person name="Lieberman T.D."/>
            <person name="Swanson P.K."/>
            <person name="Smith M."/>
            <person name="Roesemann S."/>
            <person name="Alexander J.E."/>
            <person name="Rich S.A."/>
            <person name="Livny J."/>
            <person name="Vlamakis H."/>
            <person name="Clish C."/>
            <person name="Bullock K."/>
            <person name="Deik A."/>
            <person name="Scott J."/>
            <person name="Pierce K.A."/>
            <person name="Xavier R.J."/>
            <person name="Alm E.J."/>
        </authorList>
    </citation>
    <scope>NUCLEOTIDE SEQUENCE [LARGE SCALE GENOMIC DNA]</scope>
    <source>
        <strain evidence="3 5">BIOML-A2</strain>
        <strain evidence="2 4">BIOML-A6</strain>
    </source>
</reference>
<proteinExistence type="predicted"/>
<organism evidence="2 4">
    <name type="scientific">Bacteroides finegoldii</name>
    <dbReference type="NCBI Taxonomy" id="338188"/>
    <lineage>
        <taxon>Bacteria</taxon>
        <taxon>Pseudomonadati</taxon>
        <taxon>Bacteroidota</taxon>
        <taxon>Bacteroidia</taxon>
        <taxon>Bacteroidales</taxon>
        <taxon>Bacteroidaceae</taxon>
        <taxon>Bacteroides</taxon>
    </lineage>
</organism>
<dbReference type="Pfam" id="PF17866">
    <property type="entry name" value="AAA_lid_6"/>
    <property type="match status" value="1"/>
</dbReference>
<feature type="domain" description="CbbX AAA lid" evidence="1">
    <location>
        <begin position="3"/>
        <end position="53"/>
    </location>
</feature>
<evidence type="ECO:0000313" key="4">
    <source>
        <dbReference type="Proteomes" id="UP000421791"/>
    </source>
</evidence>
<dbReference type="Proteomes" id="UP000440198">
    <property type="component" value="Unassembled WGS sequence"/>
</dbReference>